<feature type="compositionally biased region" description="Basic and acidic residues" evidence="6">
    <location>
        <begin position="637"/>
        <end position="654"/>
    </location>
</feature>
<dbReference type="GO" id="GO:0006260">
    <property type="term" value="P:DNA replication"/>
    <property type="evidence" value="ECO:0007669"/>
    <property type="project" value="UniProtKB-KW"/>
</dbReference>
<feature type="compositionally biased region" description="Acidic residues" evidence="6">
    <location>
        <begin position="2316"/>
        <end position="2336"/>
    </location>
</feature>
<dbReference type="Pfam" id="PF05916">
    <property type="entry name" value="Sld5"/>
    <property type="match status" value="1"/>
</dbReference>
<evidence type="ECO:0000256" key="2">
    <source>
        <dbReference type="ARBA" id="ARBA00022614"/>
    </source>
</evidence>
<comment type="subcellular location">
    <subcellularLocation>
        <location evidence="1">Nucleus</location>
    </subcellularLocation>
</comment>
<evidence type="ECO:0000256" key="5">
    <source>
        <dbReference type="ARBA" id="ARBA00023242"/>
    </source>
</evidence>
<dbReference type="SUPFAM" id="SSF52058">
    <property type="entry name" value="L domain-like"/>
    <property type="match status" value="1"/>
</dbReference>
<keyword evidence="8" id="KW-1185">Reference proteome</keyword>
<dbReference type="PANTHER" id="PTHR48051:SF53">
    <property type="entry name" value="LEUCINE RICH REPEAT CONTAINING 58"/>
    <property type="match status" value="1"/>
</dbReference>
<keyword evidence="3" id="KW-0235">DNA replication</keyword>
<feature type="region of interest" description="Disordered" evidence="6">
    <location>
        <begin position="2311"/>
        <end position="2336"/>
    </location>
</feature>
<feature type="compositionally biased region" description="Low complexity" evidence="6">
    <location>
        <begin position="321"/>
        <end position="332"/>
    </location>
</feature>
<feature type="region of interest" description="Disordered" evidence="6">
    <location>
        <begin position="1814"/>
        <end position="1839"/>
    </location>
</feature>
<dbReference type="CDD" id="cd11711">
    <property type="entry name" value="GINS_A_Sld5"/>
    <property type="match status" value="1"/>
</dbReference>
<evidence type="ECO:0000256" key="3">
    <source>
        <dbReference type="ARBA" id="ARBA00022705"/>
    </source>
</evidence>
<feature type="region of interest" description="Disordered" evidence="6">
    <location>
        <begin position="884"/>
        <end position="941"/>
    </location>
</feature>
<dbReference type="Gene3D" id="1.10.287.950">
    <property type="entry name" value="Methyl-accepting chemotaxis protein"/>
    <property type="match status" value="1"/>
</dbReference>
<keyword evidence="5" id="KW-0539">Nucleus</keyword>
<dbReference type="SMART" id="SM00369">
    <property type="entry name" value="LRR_TYP"/>
    <property type="match status" value="6"/>
</dbReference>
<dbReference type="GO" id="GO:0005737">
    <property type="term" value="C:cytoplasm"/>
    <property type="evidence" value="ECO:0007669"/>
    <property type="project" value="TreeGrafter"/>
</dbReference>
<dbReference type="Proteomes" id="UP000095280">
    <property type="component" value="Unplaced"/>
</dbReference>
<feature type="region of interest" description="Disordered" evidence="6">
    <location>
        <begin position="1856"/>
        <end position="1914"/>
    </location>
</feature>
<evidence type="ECO:0000256" key="4">
    <source>
        <dbReference type="ARBA" id="ARBA00022737"/>
    </source>
</evidence>
<feature type="region of interest" description="Disordered" evidence="6">
    <location>
        <begin position="632"/>
        <end position="654"/>
    </location>
</feature>
<dbReference type="SUPFAM" id="SSF158573">
    <property type="entry name" value="GINS helical bundle-like"/>
    <property type="match status" value="1"/>
</dbReference>
<dbReference type="Pfam" id="PF13855">
    <property type="entry name" value="LRR_8"/>
    <property type="match status" value="2"/>
</dbReference>
<dbReference type="InterPro" id="IPR001611">
    <property type="entry name" value="Leu-rich_rpt"/>
</dbReference>
<dbReference type="AntiFam" id="ANF00110">
    <property type="entry name" value="Shadow ORF (opposite hemE)"/>
</dbReference>
<feature type="compositionally biased region" description="Low complexity" evidence="6">
    <location>
        <begin position="887"/>
        <end position="898"/>
    </location>
</feature>
<feature type="domain" description="GINS subunit" evidence="7">
    <location>
        <begin position="464"/>
        <end position="525"/>
    </location>
</feature>
<dbReference type="InterPro" id="IPR050216">
    <property type="entry name" value="LRR_domain-containing"/>
</dbReference>
<evidence type="ECO:0000313" key="9">
    <source>
        <dbReference type="WBParaSite" id="maker-uti_cns_0047356-snap-gene-0.3-mRNA-1"/>
    </source>
</evidence>
<organism evidence="8 9">
    <name type="scientific">Macrostomum lignano</name>
    <dbReference type="NCBI Taxonomy" id="282301"/>
    <lineage>
        <taxon>Eukaryota</taxon>
        <taxon>Metazoa</taxon>
        <taxon>Spiralia</taxon>
        <taxon>Lophotrochozoa</taxon>
        <taxon>Platyhelminthes</taxon>
        <taxon>Rhabditophora</taxon>
        <taxon>Macrostomorpha</taxon>
        <taxon>Macrostomida</taxon>
        <taxon>Macrostomidae</taxon>
        <taxon>Macrostomum</taxon>
    </lineage>
</organism>
<keyword evidence="4" id="KW-0677">Repeat</keyword>
<accession>A0A1I8JG78</accession>
<dbReference type="InterPro" id="IPR038749">
    <property type="entry name" value="Sld5_GINS_A"/>
</dbReference>
<proteinExistence type="predicted"/>
<feature type="compositionally biased region" description="Low complexity" evidence="6">
    <location>
        <begin position="574"/>
        <end position="583"/>
    </location>
</feature>
<name>A0A1I8JG78_9PLAT</name>
<dbReference type="Gene3D" id="3.80.10.10">
    <property type="entry name" value="Ribonuclease Inhibitor"/>
    <property type="match status" value="1"/>
</dbReference>
<feature type="region of interest" description="Disordered" evidence="6">
    <location>
        <begin position="1200"/>
        <end position="1232"/>
    </location>
</feature>
<evidence type="ECO:0000256" key="1">
    <source>
        <dbReference type="ARBA" id="ARBA00004123"/>
    </source>
</evidence>
<dbReference type="WBParaSite" id="maker-uti_cns_0047356-snap-gene-0.3-mRNA-1">
    <property type="protein sequence ID" value="maker-uti_cns_0047356-snap-gene-0.3-mRNA-1"/>
    <property type="gene ID" value="maker-uti_cns_0047356-snap-gene-0.3"/>
</dbReference>
<dbReference type="InterPro" id="IPR036224">
    <property type="entry name" value="GINS_bundle-like_dom_sf"/>
</dbReference>
<dbReference type="SMART" id="SM00364">
    <property type="entry name" value="LRR_BAC"/>
    <property type="match status" value="5"/>
</dbReference>
<evidence type="ECO:0000256" key="6">
    <source>
        <dbReference type="SAM" id="MobiDB-lite"/>
    </source>
</evidence>
<dbReference type="Gene3D" id="1.20.58.1030">
    <property type="match status" value="1"/>
</dbReference>
<dbReference type="GO" id="GO:0005634">
    <property type="term" value="C:nucleus"/>
    <property type="evidence" value="ECO:0007669"/>
    <property type="project" value="UniProtKB-SubCell"/>
</dbReference>
<dbReference type="InterPro" id="IPR021151">
    <property type="entry name" value="GINS_A"/>
</dbReference>
<feature type="region of interest" description="Disordered" evidence="6">
    <location>
        <begin position="563"/>
        <end position="583"/>
    </location>
</feature>
<feature type="compositionally biased region" description="Basic and acidic residues" evidence="6">
    <location>
        <begin position="1216"/>
        <end position="1225"/>
    </location>
</feature>
<dbReference type="InterPro" id="IPR032675">
    <property type="entry name" value="LRR_dom_sf"/>
</dbReference>
<protein>
    <submittedName>
        <fullName evidence="9">SLD5_C domain-containing protein</fullName>
    </submittedName>
</protein>
<evidence type="ECO:0000259" key="7">
    <source>
        <dbReference type="Pfam" id="PF05916"/>
    </source>
</evidence>
<feature type="region of interest" description="Disordered" evidence="6">
    <location>
        <begin position="321"/>
        <end position="371"/>
    </location>
</feature>
<dbReference type="SUPFAM" id="SSF58104">
    <property type="entry name" value="Methyl-accepting chemotaxis protein (MCP) signaling domain"/>
    <property type="match status" value="1"/>
</dbReference>
<keyword evidence="2" id="KW-0433">Leucine-rich repeat</keyword>
<reference evidence="9" key="1">
    <citation type="submission" date="2016-11" db="UniProtKB">
        <authorList>
            <consortium name="WormBaseParasite"/>
        </authorList>
    </citation>
    <scope>IDENTIFICATION</scope>
</reference>
<sequence length="2643" mass="285665">TAVQSVTMSREVNWSYRNLDELPEEVTQPEDIGVLLADHNRLLSCPSWLGRATALTTLELSHNRLSELPASICRCVNLRVLVAKNNLISDLPSEFSHLIELRELNLNGNSLKSLPQQISSLPALQMLSLGANRLCYIPQHIVKLAGSLTYLYLGGNQLKCVPQELGQLARLTCLALCDNQLCQLPSSLGQLSALESLSLHCNRLTALPHEIVSLPRLSTLSLRNNPLVTKFAREFGSNWSVPSLSELSGRCVRSAQLHYCRRCLPGNLCDYLDSARECLNPNCKGVYFSSCVETVRFVDFCGKYRVPFLRFICSPDCHFSSSGSSASNSSDDSASEEASGDDVARVAQTDMSAEDSEPPPPPAPASAAGAAVDDWPDEISARTDEVDSLASDDPGGANDLTVTPAELIDELLTAWCNEKLCPDLLPQRDDLVDCVRDQLEGMDRQVRLPGGRPTKDLAGYLHRLELSRIRYVTTDLLRTRLAKIQSYAESMTVGPNGGRWAGRLSKPEADFAKTYVTSMHRHFDSLVLNKVPQFLRHRPTELEAPRPNLDAFVFFRVRRPTTTAATTSQDDNGADGSASATTAVASVKPAAEAAEVELRPGEQHLMQFAPVEQLLIDDKILKLKIVVVAPRSDTTPDAERQQSDKADREANDSDKNALSGLHLATQTEPSKKVPFGQAVQAFGLSHVAHESVDEVEASRIRSRASCSHRLRGCAVSEFGSSAIVLTVFRPLCCRCRRLSKSLQVQALTLCIGHHPRRRLEPSDRTEDWERRCVRRLQDAVRVEGEHEARVAASGTADHLQTFEFLRKLKSSTSPCSSKCFCSISIKWMSPMTIWQPDSRLRRQSKPPQSVGQSRQLLFGRRFRRLFQLAQPELHILRRAIDDDPAGQAPVPAVPQQQPHGTQSAGQLGASRPSDLAMLSTERQTRPTGFSSRPDSSRWDRQARRVSRSYSLSWLATAVITGPANISAMAAFTCFMPTCRFIRCICCGPNSCSARSQLRLHRSRAHVQLGDAGAHNLHQLVVAVGLEHQTAQAQPGGHPVHKDPLGQVHGVGDGQHDEARVGILRPFEQIVEHVLAPVAQHVQLVNQQHAGTPSGAVELRLEPAEGCLPGGADLSGWDKRIGHVGNLAQDLHDGGRLSGAGHAADEQAAAAAALLTQAALNEAEHRLEFVMSAGQNSWRLARLRWRASSIGAVDRRFPAPRRFGKRMSESRSSGEAGRGDARDIRRPACGGGEEGRIGLKKGRISLKMGRISLRKADESEEEKPGVFRATLRRGVSEAPTVDLGGMGGTGGGVSSGDGGNGHFNGGGFRGVLCCERLPFGLEGCRTEVCGFGALTLRRTDRRRCWPLGGGGGGSMSSGAGIGNHRYKIGNHRKRVKSPALQTVEIFNDSATSIASSPRRRQDLQQMPPGDYGHPVVNFSSFADQASTVGNHQLPDILNLSLKHCVITSTPSGPSTDATSIPSSPRRHQDLQQMPPGDYGHPVVNFSSFADQASTVGNHQLPDILNLSLKHSVITSTPSGPSTDATRTFNRWHRGTGTGMALDCTAGAGDLIFILLFFNFTCLRCSGSTQQMMSSHLIQRLPVESRRQSDSHRSILALAGLQQQLSHKAGSRAVLGAEQAHIGHSCVQQNSRSRVVSKLPGQVEQIRHSGLSHNAAHVDKANLRRLLLIGPMVPTAQPGYAQGAGDHVTGGQAAPAVGGPSRHAGWQSLQSLDHLDGDETVGAGQLAQTQRQSVMRRHAVFRHVAASATGVVTVNNATSGCHGNQSRLGERHLSPAHHPAVQRLTVHVHNQRWRNSRVASNQITWGIAYPAHHWGPGQGVGRRGTQGKRTPDSAGCPRYETNILPRTPIHCQEMRARDTQAGTFSRSQEMDPRTGQDGPGKGRAHNSEDWRLLNGQGRGSLVPGGSSGRLGEPVDRVNKSANSVGLGIGIDAVAQVADVAAGAKTLQHAVHLLVELVAIGAGHQHRIQITCRCLPSLRRHSAGSIVQSTLTTSNPQSLASISNAKWPSLANAIIGTAASPSRRRARQLVAAEQLGSERAAVGLEQLHQLGAGADLRHQEVDDNIRDGVQKTVAGCRMSVQPALALGVGGGAAAFDHLLLYINRSAQAVQVAGLRDGIRQHRAFALNHDHLESERLRHHQDVAEDDGGVQVEPAHRLQGDLASQAGCSANCEEVILGPSLPELWQVAAGLPHQPHGHAGHRLTAGGAEDQCPRTACCAAVDFDEAEDAEDKTGEIEDEAEDAEDKIGEIADATDEAEDKIGEIADAADEAGDKIGETDDAIDEAGDKIGEIADAADEAEDKIGEIADAADEAGDKIGETDDAIDEAEDKTGETEDATDEAGDAAQAFQQALNFIIAKRRSCCSRRRIRLQWSSGTIVDSNNIVHGDVEIVTALIRTKQGDATEHQSRTGLHPIAKVAKHLPVQRRLQTSGGVLNASGAIHRSAAHQDASSSMPDDDEAFEIVDVCEEAATTALAPAAAFTWTQRQQQRPRKPQRSTSWQPRRTHSPRPGRRDQNPAALLVGAVDQLAREIFLTMSADEKMAASALVGRRSILLSFRHGGRCRPLRPLFAIGSIGQGTSDCWVSCRSLQACIIVISEVWHWHRGKQSIVFIIECSWAKSAGLRWRWAATLRAAVTVSTVVVKHEERG</sequence>
<feature type="region of interest" description="Disordered" evidence="6">
    <location>
        <begin position="2475"/>
        <end position="2512"/>
    </location>
</feature>
<dbReference type="PANTHER" id="PTHR48051">
    <property type="match status" value="1"/>
</dbReference>
<dbReference type="InterPro" id="IPR031633">
    <property type="entry name" value="SLD5_C"/>
</dbReference>
<dbReference type="PROSITE" id="PS51450">
    <property type="entry name" value="LRR"/>
    <property type="match status" value="2"/>
</dbReference>
<dbReference type="InterPro" id="IPR003591">
    <property type="entry name" value="Leu-rich_rpt_typical-subtyp"/>
</dbReference>
<dbReference type="CDD" id="cd21692">
    <property type="entry name" value="GINS_B_Sld5"/>
    <property type="match status" value="1"/>
</dbReference>
<dbReference type="Pfam" id="PF00560">
    <property type="entry name" value="LRR_1"/>
    <property type="match status" value="1"/>
</dbReference>
<evidence type="ECO:0000313" key="8">
    <source>
        <dbReference type="Proteomes" id="UP000095280"/>
    </source>
</evidence>